<protein>
    <submittedName>
        <fullName evidence="2">Uncharacterized protein</fullName>
    </submittedName>
</protein>
<feature type="signal peptide" evidence="1">
    <location>
        <begin position="1"/>
        <end position="20"/>
    </location>
</feature>
<gene>
    <name evidence="2" type="ORF">MARGE09_P3296</name>
</gene>
<accession>A0AAN1WK85</accession>
<dbReference type="RefSeq" id="WP_236984019.1">
    <property type="nucleotide sequence ID" value="NZ_AP023086.1"/>
</dbReference>
<keyword evidence="1" id="KW-0732">Signal</keyword>
<evidence type="ECO:0000313" key="2">
    <source>
        <dbReference type="EMBL" id="BCD99095.1"/>
    </source>
</evidence>
<feature type="chain" id="PRO_5042926609" evidence="1">
    <location>
        <begin position="21"/>
        <end position="101"/>
    </location>
</feature>
<name>A0AAN1WK85_9GAMM</name>
<evidence type="ECO:0000256" key="1">
    <source>
        <dbReference type="SAM" id="SignalP"/>
    </source>
</evidence>
<evidence type="ECO:0000313" key="3">
    <source>
        <dbReference type="Proteomes" id="UP001320119"/>
    </source>
</evidence>
<keyword evidence="3" id="KW-1185">Reference proteome</keyword>
<dbReference type="Proteomes" id="UP001320119">
    <property type="component" value="Chromosome"/>
</dbReference>
<reference evidence="2 3" key="1">
    <citation type="journal article" date="2022" name="IScience">
        <title>An ultrasensitive nanofiber-based assay for enzymatic hydrolysis and deep-sea microbial degradation of cellulose.</title>
        <authorList>
            <person name="Tsudome M."/>
            <person name="Tachioka M."/>
            <person name="Miyazaki M."/>
            <person name="Uchimura K."/>
            <person name="Tsuda M."/>
            <person name="Takaki Y."/>
            <person name="Deguchi S."/>
        </authorList>
    </citation>
    <scope>NUCLEOTIDE SEQUENCE [LARGE SCALE GENOMIC DNA]</scope>
    <source>
        <strain evidence="2 3">GE09</strain>
    </source>
</reference>
<dbReference type="EMBL" id="AP023086">
    <property type="protein sequence ID" value="BCD99095.1"/>
    <property type="molecule type" value="Genomic_DNA"/>
</dbReference>
<dbReference type="KEGG" id="marq:MARGE09_P3296"/>
<sequence>MKIYLTLSLVLILFSFRAAAEDVVSISTTVKGNQEHPSVTYIIPWRQASDESALTMPFETRTRLGDVFEHVERAEHEREVSYLVQMKSAPQAYDIDSGVTE</sequence>
<dbReference type="AlphaFoldDB" id="A0AAN1WK85"/>
<proteinExistence type="predicted"/>
<organism evidence="2 3">
    <name type="scientific">Marinagarivorans cellulosilyticus</name>
    <dbReference type="NCBI Taxonomy" id="2721545"/>
    <lineage>
        <taxon>Bacteria</taxon>
        <taxon>Pseudomonadati</taxon>
        <taxon>Pseudomonadota</taxon>
        <taxon>Gammaproteobacteria</taxon>
        <taxon>Cellvibrionales</taxon>
        <taxon>Cellvibrionaceae</taxon>
        <taxon>Marinagarivorans</taxon>
    </lineage>
</organism>